<dbReference type="AlphaFoldDB" id="A0A4P7NT36"/>
<evidence type="ECO:0000313" key="2">
    <source>
        <dbReference type="EMBL" id="QBZ65647.1"/>
    </source>
</evidence>
<sequence length="86" mass="8602">MGMGLHVLQQGDAPFISSSLSLCTPPTQDKMHFFKLIAVLAIGITVSAIPVSPASSVGSSSPPSSVGSNGDDGYDSDGSVTSSCVT</sequence>
<organism evidence="2 3">
    <name type="scientific">Pyricularia oryzae</name>
    <name type="common">Rice blast fungus</name>
    <name type="synonym">Magnaporthe oryzae</name>
    <dbReference type="NCBI Taxonomy" id="318829"/>
    <lineage>
        <taxon>Eukaryota</taxon>
        <taxon>Fungi</taxon>
        <taxon>Dikarya</taxon>
        <taxon>Ascomycota</taxon>
        <taxon>Pezizomycotina</taxon>
        <taxon>Sordariomycetes</taxon>
        <taxon>Sordariomycetidae</taxon>
        <taxon>Magnaporthales</taxon>
        <taxon>Pyriculariaceae</taxon>
        <taxon>Pyricularia</taxon>
    </lineage>
</organism>
<evidence type="ECO:0000313" key="3">
    <source>
        <dbReference type="Proteomes" id="UP000294847"/>
    </source>
</evidence>
<accession>A0A4P7NT36</accession>
<gene>
    <name evidence="2" type="ORF">PoMZ_12610</name>
</gene>
<name>A0A4P7NT36_PYROR</name>
<dbReference type="Proteomes" id="UP000294847">
    <property type="component" value="Chromosome 7"/>
</dbReference>
<evidence type="ECO:0000256" key="1">
    <source>
        <dbReference type="SAM" id="MobiDB-lite"/>
    </source>
</evidence>
<protein>
    <submittedName>
        <fullName evidence="2">Uncharacterized protein</fullName>
    </submittedName>
</protein>
<dbReference type="EMBL" id="CP034210">
    <property type="protein sequence ID" value="QBZ65647.1"/>
    <property type="molecule type" value="Genomic_DNA"/>
</dbReference>
<reference evidence="2 3" key="1">
    <citation type="journal article" date="2019" name="Mol. Biol. Evol.">
        <title>Blast fungal genomes show frequent chromosomal changes, gene gains and losses, and effector gene turnover.</title>
        <authorList>
            <person name="Gomez Luciano L.B."/>
            <person name="Jason Tsai I."/>
            <person name="Chuma I."/>
            <person name="Tosa Y."/>
            <person name="Chen Y.H."/>
            <person name="Li J.Y."/>
            <person name="Li M.Y."/>
            <person name="Jade Lu M.Y."/>
            <person name="Nakayashiki H."/>
            <person name="Li W.H."/>
        </authorList>
    </citation>
    <scope>NUCLEOTIDE SEQUENCE [LARGE SCALE GENOMIC DNA]</scope>
    <source>
        <strain evidence="2">MZ5-1-6</strain>
    </source>
</reference>
<proteinExistence type="predicted"/>
<feature type="region of interest" description="Disordered" evidence="1">
    <location>
        <begin position="52"/>
        <end position="86"/>
    </location>
</feature>